<evidence type="ECO:0000256" key="2">
    <source>
        <dbReference type="SAM" id="Phobius"/>
    </source>
</evidence>
<protein>
    <submittedName>
        <fullName evidence="3">Uncharacterized protein</fullName>
    </submittedName>
</protein>
<sequence>MISVGAFFGTFLVQAPVFGVLVVGLVLLGTQGRRLPPRSRQLARLGLVIMLVEGAASMLWTALLPQLLSRMSYERGFVQTYGIASAIFGIIMSLLVAAGLGLLIAALLAARQPAPPPPGAAPTPWGPPPGAAPATWGPPPGAVPPDSAPPSPTPPSPTPPSPAAPGSVPPVGTVPPADR</sequence>
<feature type="compositionally biased region" description="Pro residues" evidence="1">
    <location>
        <begin position="115"/>
        <end position="163"/>
    </location>
</feature>
<feature type="compositionally biased region" description="Low complexity" evidence="1">
    <location>
        <begin position="164"/>
        <end position="179"/>
    </location>
</feature>
<evidence type="ECO:0000313" key="3">
    <source>
        <dbReference type="EMBL" id="GIE08908.1"/>
    </source>
</evidence>
<keyword evidence="2" id="KW-1133">Transmembrane helix</keyword>
<feature type="transmembrane region" description="Helical" evidence="2">
    <location>
        <begin position="83"/>
        <end position="108"/>
    </location>
</feature>
<dbReference type="Proteomes" id="UP000598174">
    <property type="component" value="Unassembled WGS sequence"/>
</dbReference>
<keyword evidence="2" id="KW-0472">Membrane</keyword>
<proteinExistence type="predicted"/>
<dbReference type="AlphaFoldDB" id="A0A919IX45"/>
<keyword evidence="4" id="KW-1185">Reference proteome</keyword>
<accession>A0A919IX45</accession>
<reference evidence="3" key="1">
    <citation type="submission" date="2021-01" db="EMBL/GenBank/DDBJ databases">
        <title>Whole genome shotgun sequence of Actinoplanes ferrugineus NBRC 15555.</title>
        <authorList>
            <person name="Komaki H."/>
            <person name="Tamura T."/>
        </authorList>
    </citation>
    <scope>NUCLEOTIDE SEQUENCE</scope>
    <source>
        <strain evidence="3">NBRC 15555</strain>
    </source>
</reference>
<feature type="region of interest" description="Disordered" evidence="1">
    <location>
        <begin position="115"/>
        <end position="179"/>
    </location>
</feature>
<comment type="caution">
    <text evidence="3">The sequence shown here is derived from an EMBL/GenBank/DDBJ whole genome shotgun (WGS) entry which is preliminary data.</text>
</comment>
<evidence type="ECO:0000313" key="4">
    <source>
        <dbReference type="Proteomes" id="UP000598174"/>
    </source>
</evidence>
<feature type="transmembrane region" description="Helical" evidence="2">
    <location>
        <begin position="42"/>
        <end position="63"/>
    </location>
</feature>
<gene>
    <name evidence="3" type="ORF">Afe05nite_07480</name>
</gene>
<dbReference type="EMBL" id="BOMM01000003">
    <property type="protein sequence ID" value="GIE08908.1"/>
    <property type="molecule type" value="Genomic_DNA"/>
</dbReference>
<feature type="transmembrane region" description="Helical" evidence="2">
    <location>
        <begin position="6"/>
        <end position="30"/>
    </location>
</feature>
<name>A0A919IX45_9ACTN</name>
<keyword evidence="2" id="KW-0812">Transmembrane</keyword>
<evidence type="ECO:0000256" key="1">
    <source>
        <dbReference type="SAM" id="MobiDB-lite"/>
    </source>
</evidence>
<organism evidence="3 4">
    <name type="scientific">Paractinoplanes ferrugineus</name>
    <dbReference type="NCBI Taxonomy" id="113564"/>
    <lineage>
        <taxon>Bacteria</taxon>
        <taxon>Bacillati</taxon>
        <taxon>Actinomycetota</taxon>
        <taxon>Actinomycetes</taxon>
        <taxon>Micromonosporales</taxon>
        <taxon>Micromonosporaceae</taxon>
        <taxon>Paractinoplanes</taxon>
    </lineage>
</organism>
<dbReference type="RefSeq" id="WP_203815520.1">
    <property type="nucleotide sequence ID" value="NZ_BAAABP010000014.1"/>
</dbReference>